<proteinExistence type="predicted"/>
<dbReference type="Proteomes" id="UP001595556">
    <property type="component" value="Unassembled WGS sequence"/>
</dbReference>
<dbReference type="Gene3D" id="3.50.50.60">
    <property type="entry name" value="FAD/NAD(P)-binding domain"/>
    <property type="match status" value="1"/>
</dbReference>
<keyword evidence="1" id="KW-0560">Oxidoreductase</keyword>
<dbReference type="EC" id="1.14.19.-" evidence="1"/>
<comment type="caution">
    <text evidence="1">The sequence shown here is derived from an EMBL/GenBank/DDBJ whole genome shotgun (WGS) entry which is preliminary data.</text>
</comment>
<organism evidence="1 2">
    <name type="scientific">Piscinibacterium candidicorallinum</name>
    <dbReference type="NCBI Taxonomy" id="1793872"/>
    <lineage>
        <taxon>Bacteria</taxon>
        <taxon>Pseudomonadati</taxon>
        <taxon>Pseudomonadota</taxon>
        <taxon>Betaproteobacteria</taxon>
        <taxon>Burkholderiales</taxon>
        <taxon>Piscinibacterium</taxon>
    </lineage>
</organism>
<reference evidence="2" key="1">
    <citation type="journal article" date="2019" name="Int. J. Syst. Evol. Microbiol.">
        <title>The Global Catalogue of Microorganisms (GCM) 10K type strain sequencing project: providing services to taxonomists for standard genome sequencing and annotation.</title>
        <authorList>
            <consortium name="The Broad Institute Genomics Platform"/>
            <consortium name="The Broad Institute Genome Sequencing Center for Infectious Disease"/>
            <person name="Wu L."/>
            <person name="Ma J."/>
        </authorList>
    </citation>
    <scope>NUCLEOTIDE SEQUENCE [LARGE SCALE GENOMIC DNA]</scope>
    <source>
        <strain evidence="2">KCTC 52168</strain>
    </source>
</reference>
<dbReference type="InterPro" id="IPR006905">
    <property type="entry name" value="Flavin_halogenase"/>
</dbReference>
<keyword evidence="2" id="KW-1185">Reference proteome</keyword>
<dbReference type="InterPro" id="IPR050816">
    <property type="entry name" value="Flavin-dep_Halogenase_NPB"/>
</dbReference>
<dbReference type="EMBL" id="JBHRTI010000007">
    <property type="protein sequence ID" value="MFC3148707.1"/>
    <property type="molecule type" value="Genomic_DNA"/>
</dbReference>
<dbReference type="Pfam" id="PF04820">
    <property type="entry name" value="Trp_halogenase"/>
    <property type="match status" value="1"/>
</dbReference>
<dbReference type="InterPro" id="IPR033856">
    <property type="entry name" value="Trp_halogen"/>
</dbReference>
<dbReference type="PANTHER" id="PTHR43747">
    <property type="entry name" value="FAD-BINDING PROTEIN"/>
    <property type="match status" value="1"/>
</dbReference>
<evidence type="ECO:0000313" key="2">
    <source>
        <dbReference type="Proteomes" id="UP001595556"/>
    </source>
</evidence>
<dbReference type="InterPro" id="IPR036188">
    <property type="entry name" value="FAD/NAD-bd_sf"/>
</dbReference>
<dbReference type="PIRSF" id="PIRSF011396">
    <property type="entry name" value="Trp_halogenase"/>
    <property type="match status" value="1"/>
</dbReference>
<name>A0ABV7HBF0_9BURK</name>
<dbReference type="RefSeq" id="WP_377304886.1">
    <property type="nucleotide sequence ID" value="NZ_CP180191.1"/>
</dbReference>
<dbReference type="PANTHER" id="PTHR43747:SF4">
    <property type="entry name" value="FLAVIN-DEPENDENT TRYPTOPHAN HALOGENASE"/>
    <property type="match status" value="1"/>
</dbReference>
<evidence type="ECO:0000313" key="1">
    <source>
        <dbReference type="EMBL" id="MFC3148707.1"/>
    </source>
</evidence>
<sequence length="519" mass="57972">MQHKQERTPPQAPLKRVVIVGGGTAGWMCAAALARLAPVGTQITLVESDEIGTVGVGEATIPMIRLFNETLGIDEDEFVKATQGSFKLGIEFVNWRQLGHRYIHAFGVMGRGLGLISFHHYWLKHALKHGFTDTAAFFPSGAAAYANKFVRGGPAESPLSGLNYAFHFDAGLYARFLRGYAEQRGVVRHEGKIARVEQAANGDIAAVHLESGTRIDGELFIDCSGFRGLLIEQTLKTGYEDWTHWLPCDRAVAVPCASAAPLTPYTRSTARTAGWQWRIPLQHRTGNGHVYCSQFMSEDEATAILLNNLDGEQLAEPRPLKFVTGKRNKFWNRNVVALGLASGFMEPLESTSIHLIQSGISRLLAFWPAAGLNEKEVDEFNRQSAWEFERIRDFLILHYHAVERTDSPFWQRCRSMEIPPGLRSRMELFRQHGRFFREGDELFTEAGWVQVLLGQGIEPAGYHPLADQLSDQQLEEFISSTRTDIARAVAPLPRHEEFLARFCPAPKVELKSMMPSVAA</sequence>
<protein>
    <submittedName>
        <fullName evidence="1">Tryptophan halogenase family protein</fullName>
        <ecNumber evidence="1">1.14.19.-</ecNumber>
    </submittedName>
</protein>
<accession>A0ABV7HBF0</accession>
<dbReference type="SUPFAM" id="SSF51905">
    <property type="entry name" value="FAD/NAD(P)-binding domain"/>
    <property type="match status" value="1"/>
</dbReference>
<gene>
    <name evidence="1" type="ORF">ACFOEN_13830</name>
</gene>
<dbReference type="GO" id="GO:0016491">
    <property type="term" value="F:oxidoreductase activity"/>
    <property type="evidence" value="ECO:0007669"/>
    <property type="project" value="UniProtKB-KW"/>
</dbReference>